<dbReference type="EMBL" id="JSAM01000131">
    <property type="protein sequence ID" value="KIA76112.1"/>
    <property type="molecule type" value="Genomic_DNA"/>
</dbReference>
<dbReference type="Proteomes" id="UP000031307">
    <property type="component" value="Unassembled WGS sequence"/>
</dbReference>
<accession>A0A0C1E3V6</accession>
<evidence type="ECO:0000313" key="1">
    <source>
        <dbReference type="EMBL" id="KIA76112.1"/>
    </source>
</evidence>
<protein>
    <submittedName>
        <fullName evidence="1">Uncharacterized protein</fullName>
    </submittedName>
</protein>
<dbReference type="PATRIC" id="fig|83552.4.peg.2796"/>
<dbReference type="RefSeq" id="WP_006342402.1">
    <property type="nucleotide sequence ID" value="NZ_JASBUT010000050.1"/>
</dbReference>
<gene>
    <name evidence="1" type="ORF">DB43_AU00190</name>
</gene>
<name>A0A0C1E3V6_9BACT</name>
<reference evidence="1 2" key="1">
    <citation type="journal article" date="2014" name="Mol. Biol. Evol.">
        <title>Massive expansion of Ubiquitination-related gene families within the Chlamydiae.</title>
        <authorList>
            <person name="Domman D."/>
            <person name="Collingro A."/>
            <person name="Lagkouvardos I."/>
            <person name="Gehre L."/>
            <person name="Weinmaier T."/>
            <person name="Rattei T."/>
            <person name="Subtil A."/>
            <person name="Horn M."/>
        </authorList>
    </citation>
    <scope>NUCLEOTIDE SEQUENCE [LARGE SCALE GENOMIC DNA]</scope>
    <source>
        <strain evidence="1 2">OEW1</strain>
    </source>
</reference>
<proteinExistence type="predicted"/>
<evidence type="ECO:0000313" key="2">
    <source>
        <dbReference type="Proteomes" id="UP000031307"/>
    </source>
</evidence>
<sequence length="539" mass="62170">MLTLSKKFHQSEDYLTLGYKPVFNPTKNKLTFRKKCKTNDISNLKMMVAKINALTKPIFTDIESYRTCHANIKSINKKIDRRNNKIHIKVAHVFVKAVTFGRRGIKTDRIRLKEFNQNLKPLSVELKNRIWVVHATKYLSDDGILHPFTEPAATFANPSKSEKALPAISNTIHFALGELVRPHKDGSWDSRTMAVVTPLSTIIDQAVNVFAHDTFITGNWALKPESIVLIPEEDDTPEWQNPPFTIIRYKKSEKTLRKVIDDVIKDQGGLSFRMQNQSVLLGSYAMLDNDININTESFFENLLQEYEGKLSFGDHTHSSTGDAYALGMMRQISGLMMDDLLNADEDSLSEMSSDQRYVYYRKLSFLYRKTKNKYFSCEEQKNFEQTILDQVKTELYSVTRDALNYLSPDFFNSFTEQELDQFILENPILFQFCEMQQFKGLWACCRWMTIGYERGLKEGLDELIDKGFLLQAKAKPPLANLVFIMLLNNHMNKYTDRAEVVNHILNLQGVKSYKKKLGFLVRLALKSIGLPFPRKIKLS</sequence>
<comment type="caution">
    <text evidence="1">The sequence shown here is derived from an EMBL/GenBank/DDBJ whole genome shotgun (WGS) entry which is preliminary data.</text>
</comment>
<organism evidence="1 2">
    <name type="scientific">Parachlamydia acanthamoebae</name>
    <dbReference type="NCBI Taxonomy" id="83552"/>
    <lineage>
        <taxon>Bacteria</taxon>
        <taxon>Pseudomonadati</taxon>
        <taxon>Chlamydiota</taxon>
        <taxon>Chlamydiia</taxon>
        <taxon>Parachlamydiales</taxon>
        <taxon>Parachlamydiaceae</taxon>
        <taxon>Parachlamydia</taxon>
    </lineage>
</organism>
<dbReference type="AlphaFoldDB" id="A0A0C1E3V6"/>